<keyword evidence="2" id="KW-0548">Nucleotidyltransferase</keyword>
<protein>
    <submittedName>
        <fullName evidence="2">Reverse transcriptase domain-containing protein</fullName>
    </submittedName>
</protein>
<feature type="compositionally biased region" description="Basic and acidic residues" evidence="1">
    <location>
        <begin position="888"/>
        <end position="908"/>
    </location>
</feature>
<accession>A0A6L2KB43</accession>
<feature type="compositionally biased region" description="Pro residues" evidence="1">
    <location>
        <begin position="282"/>
        <end position="295"/>
    </location>
</feature>
<proteinExistence type="predicted"/>
<dbReference type="GO" id="GO:0003964">
    <property type="term" value="F:RNA-directed DNA polymerase activity"/>
    <property type="evidence" value="ECO:0007669"/>
    <property type="project" value="UniProtKB-KW"/>
</dbReference>
<keyword evidence="2" id="KW-0695">RNA-directed DNA polymerase</keyword>
<dbReference type="EMBL" id="BKCJ010001962">
    <property type="protein sequence ID" value="GEU45265.1"/>
    <property type="molecule type" value="Genomic_DNA"/>
</dbReference>
<keyword evidence="2" id="KW-0808">Transferase</keyword>
<comment type="caution">
    <text evidence="2">The sequence shown here is derived from an EMBL/GenBank/DDBJ whole genome shotgun (WGS) entry which is preliminary data.</text>
</comment>
<organism evidence="2">
    <name type="scientific">Tanacetum cinerariifolium</name>
    <name type="common">Dalmatian daisy</name>
    <name type="synonym">Chrysanthemum cinerariifolium</name>
    <dbReference type="NCBI Taxonomy" id="118510"/>
    <lineage>
        <taxon>Eukaryota</taxon>
        <taxon>Viridiplantae</taxon>
        <taxon>Streptophyta</taxon>
        <taxon>Embryophyta</taxon>
        <taxon>Tracheophyta</taxon>
        <taxon>Spermatophyta</taxon>
        <taxon>Magnoliopsida</taxon>
        <taxon>eudicotyledons</taxon>
        <taxon>Gunneridae</taxon>
        <taxon>Pentapetalae</taxon>
        <taxon>asterids</taxon>
        <taxon>campanulids</taxon>
        <taxon>Asterales</taxon>
        <taxon>Asteraceae</taxon>
        <taxon>Asteroideae</taxon>
        <taxon>Anthemideae</taxon>
        <taxon>Anthemidinae</taxon>
        <taxon>Tanacetum</taxon>
    </lineage>
</organism>
<feature type="region of interest" description="Disordered" evidence="1">
    <location>
        <begin position="1"/>
        <end position="28"/>
    </location>
</feature>
<evidence type="ECO:0000256" key="1">
    <source>
        <dbReference type="SAM" id="MobiDB-lite"/>
    </source>
</evidence>
<reference evidence="2" key="1">
    <citation type="journal article" date="2019" name="Sci. Rep.">
        <title>Draft genome of Tanacetum cinerariifolium, the natural source of mosquito coil.</title>
        <authorList>
            <person name="Yamashiro T."/>
            <person name="Shiraishi A."/>
            <person name="Satake H."/>
            <person name="Nakayama K."/>
        </authorList>
    </citation>
    <scope>NUCLEOTIDE SEQUENCE</scope>
</reference>
<feature type="region of interest" description="Disordered" evidence="1">
    <location>
        <begin position="827"/>
        <end position="908"/>
    </location>
</feature>
<name>A0A6L2KB43_TANCI</name>
<feature type="compositionally biased region" description="Polar residues" evidence="1">
    <location>
        <begin position="829"/>
        <end position="863"/>
    </location>
</feature>
<gene>
    <name evidence="2" type="ORF">Tci_017243</name>
</gene>
<evidence type="ECO:0000313" key="2">
    <source>
        <dbReference type="EMBL" id="GEU45265.1"/>
    </source>
</evidence>
<feature type="region of interest" description="Disordered" evidence="1">
    <location>
        <begin position="425"/>
        <end position="447"/>
    </location>
</feature>
<feature type="region of interest" description="Disordered" evidence="1">
    <location>
        <begin position="800"/>
        <end position="819"/>
    </location>
</feature>
<feature type="region of interest" description="Disordered" evidence="1">
    <location>
        <begin position="270"/>
        <end position="303"/>
    </location>
</feature>
<dbReference type="AlphaFoldDB" id="A0A6L2KB43"/>
<sequence>MEHPFELTNTTPPTPHDSPLTGGYTPGSNECRLKLEELMDTYTTLSNRVTTLEDELSSTKAVYHKAFITLTKRVNVDIEDSPKGGRLIEELDKDEDVNLLDKWEKDIDKGDQRKEIDWNDPTVLRYHALQNRPFSKAEVRKNMVMYLKNQGGYKHSYFKGIKLEDIRPIFERLDQQTKEEEEEVEAQVDSDQEVEQLIQKLPGDQKCMKKVENSSRSKATKDIISIGSFVKVLVLNHYVLIRKMVSLSNIWIGSLNLYVSVAIFQRPNQSNSDTNHYSRVPQPNPNPKPTHPNPNPNNTLKNINDLHSERHSFAFVVHGNPKSSNSNILHDKIHVVSLDDQDLIGVDDMSKPASEKVKVEVDVEIFKTLVHEIGTWCINIMDESLDLSSTEDENDIEKFTDTFEDYSVDDLDDVIKNLNNDKAYNETNIEPPNVNVEDSQPGKETSVSDLSFPPGFKHLKMGSSSRCSTSFARRWNKDIKDISLIHELSMMIEVGNSLGRNRRCSKQKIEEFNLDELSPPIVMMADQRSMAQLLQAPIEGYEDAIVFPTITADNFELKHGLLTLRFDESFSEAWDRFKDLLRACPHHGFSKLHQLDTFYNALNSKDQDSLNSFAGVSTNTSTSGISPDVAELKDMVKALLLGKKSQNQAPATMKAVKKSCVTCGGAHSYRNCPATDRDVYHDNIQEFVSQAFAFNYNQGNTSYRPSMMSNQIRPPAYQALAPQTQSVSKEDFSVYVKANDAVMRNMQTQGQNMQNQLTILTDLLTKFMNSNNASTSSSGTLPSNTIANPRSNLKAITTRSGVSYDGPQIPSPPSFLPKVVENKPEVTKDTINPTNNGSTEDVQPPVVQSKSRILTSEPVNSPTIEPVISPVSAPRPNQRPSIPYPSRMQDKKLSDKANDQHEKIFPNL</sequence>